<evidence type="ECO:0000259" key="1">
    <source>
        <dbReference type="Pfam" id="PF00755"/>
    </source>
</evidence>
<name>A0A8C6GJ74_MUSSI</name>
<organism evidence="2 3">
    <name type="scientific">Mus spicilegus</name>
    <name type="common">Mound-building mouse</name>
    <dbReference type="NCBI Taxonomy" id="10103"/>
    <lineage>
        <taxon>Eukaryota</taxon>
        <taxon>Metazoa</taxon>
        <taxon>Chordata</taxon>
        <taxon>Craniata</taxon>
        <taxon>Vertebrata</taxon>
        <taxon>Euteleostomi</taxon>
        <taxon>Mammalia</taxon>
        <taxon>Eutheria</taxon>
        <taxon>Euarchontoglires</taxon>
        <taxon>Glires</taxon>
        <taxon>Rodentia</taxon>
        <taxon>Myomorpha</taxon>
        <taxon>Muroidea</taxon>
        <taxon>Muridae</taxon>
        <taxon>Murinae</taxon>
        <taxon>Mus</taxon>
        <taxon>Mus</taxon>
    </lineage>
</organism>
<feature type="domain" description="Choline/carnitine acyltransferase" evidence="1">
    <location>
        <begin position="3"/>
        <end position="52"/>
    </location>
</feature>
<proteinExistence type="predicted"/>
<reference evidence="2" key="1">
    <citation type="submission" date="2025-08" db="UniProtKB">
        <authorList>
            <consortium name="Ensembl"/>
        </authorList>
    </citation>
    <scope>IDENTIFICATION</scope>
</reference>
<dbReference type="Gene3D" id="3.30.559.70">
    <property type="entry name" value="Choline/Carnitine o-acyltransferase, domain 2"/>
    <property type="match status" value="1"/>
</dbReference>
<sequence length="71" mass="7897">MRQESIFTVCLDKQVPRVSDDVYRNHVAGQMLHGGGSKFNSGNRWFDKTLQASFELPSPPRPPNLGPASPE</sequence>
<dbReference type="Proteomes" id="UP000694415">
    <property type="component" value="Unplaced"/>
</dbReference>
<dbReference type="Pfam" id="PF00755">
    <property type="entry name" value="Carn_acyltransf"/>
    <property type="match status" value="1"/>
</dbReference>
<dbReference type="AlphaFoldDB" id="A0A8C6GJ74"/>
<dbReference type="Ensembl" id="ENSMSIT00000008436.1">
    <property type="protein sequence ID" value="ENSMSIP00000006655.1"/>
    <property type="gene ID" value="ENSMSIG00000005947.1"/>
</dbReference>
<dbReference type="InterPro" id="IPR042231">
    <property type="entry name" value="Cho/carn_acyl_trans_2"/>
</dbReference>
<keyword evidence="3" id="KW-1185">Reference proteome</keyword>
<reference evidence="2" key="2">
    <citation type="submission" date="2025-09" db="UniProtKB">
        <authorList>
            <consortium name="Ensembl"/>
        </authorList>
    </citation>
    <scope>IDENTIFICATION</scope>
</reference>
<evidence type="ECO:0000313" key="3">
    <source>
        <dbReference type="Proteomes" id="UP000694415"/>
    </source>
</evidence>
<dbReference type="InterPro" id="IPR039551">
    <property type="entry name" value="Cho/carn_acyl_trans"/>
</dbReference>
<dbReference type="SUPFAM" id="SSF52777">
    <property type="entry name" value="CoA-dependent acyltransferases"/>
    <property type="match status" value="1"/>
</dbReference>
<evidence type="ECO:0000313" key="2">
    <source>
        <dbReference type="Ensembl" id="ENSMSIP00000006655.1"/>
    </source>
</evidence>
<accession>A0A8C6GJ74</accession>
<protein>
    <recommendedName>
        <fullName evidence="1">Choline/carnitine acyltransferase domain-containing protein</fullName>
    </recommendedName>
</protein>